<dbReference type="Proteomes" id="UP000663720">
    <property type="component" value="Chromosome"/>
</dbReference>
<accession>A0A975GJ76</accession>
<organism evidence="1 2">
    <name type="scientific">Desulfonema limicola</name>
    <dbReference type="NCBI Taxonomy" id="45656"/>
    <lineage>
        <taxon>Bacteria</taxon>
        <taxon>Pseudomonadati</taxon>
        <taxon>Thermodesulfobacteriota</taxon>
        <taxon>Desulfobacteria</taxon>
        <taxon>Desulfobacterales</taxon>
        <taxon>Desulfococcaceae</taxon>
        <taxon>Desulfonema</taxon>
    </lineage>
</organism>
<evidence type="ECO:0000313" key="2">
    <source>
        <dbReference type="Proteomes" id="UP000663720"/>
    </source>
</evidence>
<gene>
    <name evidence="1" type="ORF">dnl_56290</name>
</gene>
<keyword evidence="2" id="KW-1185">Reference proteome</keyword>
<dbReference type="AlphaFoldDB" id="A0A975GJ76"/>
<dbReference type="EMBL" id="CP061799">
    <property type="protein sequence ID" value="QTA83234.1"/>
    <property type="molecule type" value="Genomic_DNA"/>
</dbReference>
<proteinExistence type="predicted"/>
<protein>
    <submittedName>
        <fullName evidence="1">Uncharacterized protein</fullName>
    </submittedName>
</protein>
<name>A0A975GJ76_9BACT</name>
<sequence>MQQKYLHLLSYNLNLWLSFSSSPHVRGRCRFDFCEIMETVAPPYVEAVAY</sequence>
<evidence type="ECO:0000313" key="1">
    <source>
        <dbReference type="EMBL" id="QTA83234.1"/>
    </source>
</evidence>
<dbReference type="KEGG" id="dli:dnl_56290"/>
<reference evidence="1" key="1">
    <citation type="journal article" date="2021" name="Microb. Physiol.">
        <title>Proteogenomic Insights into the Physiology of Marine, Sulfate-Reducing, Filamentous Desulfonema limicola and Desulfonema magnum.</title>
        <authorList>
            <person name="Schnaars V."/>
            <person name="Wohlbrand L."/>
            <person name="Scheve S."/>
            <person name="Hinrichs C."/>
            <person name="Reinhardt R."/>
            <person name="Rabus R."/>
        </authorList>
    </citation>
    <scope>NUCLEOTIDE SEQUENCE</scope>
    <source>
        <strain evidence="1">5ac10</strain>
    </source>
</reference>